<sequence length="186" mass="21006">MTTPHIRKVPSAAWTVDDLDDLPDDGYRYEIFDGSLLVSPPAAMPHIAATVLLRDALHAQAPAHFKMIEGVGVFPDQRNFYIPDLVVAHVEVLKSRDRGIKPTDVLLAIEVVSPSNPSNDLFIKRKVYAQFDIPEYWVVDRRDLSLLVFRLADGSEYDLAAKVHPGDRWQSDWPFPLSIDPDQIFT</sequence>
<dbReference type="Gene3D" id="3.90.1570.10">
    <property type="entry name" value="tt1808, chain A"/>
    <property type="match status" value="1"/>
</dbReference>
<feature type="domain" description="Putative restriction endonuclease" evidence="1">
    <location>
        <begin position="17"/>
        <end position="176"/>
    </location>
</feature>
<keyword evidence="2" id="KW-0540">Nuclease</keyword>
<evidence type="ECO:0000259" key="1">
    <source>
        <dbReference type="Pfam" id="PF05685"/>
    </source>
</evidence>
<dbReference type="PANTHER" id="PTHR35400">
    <property type="entry name" value="SLR1083 PROTEIN"/>
    <property type="match status" value="1"/>
</dbReference>
<gene>
    <name evidence="2" type="ORF">DFJ67_2015</name>
</gene>
<dbReference type="AlphaFoldDB" id="A0A3D9ZQW3"/>
<dbReference type="EMBL" id="QUMQ01000001">
    <property type="protein sequence ID" value="REF96050.1"/>
    <property type="molecule type" value="Genomic_DNA"/>
</dbReference>
<dbReference type="GO" id="GO:0004519">
    <property type="term" value="F:endonuclease activity"/>
    <property type="evidence" value="ECO:0007669"/>
    <property type="project" value="UniProtKB-KW"/>
</dbReference>
<organism evidence="2 3">
    <name type="scientific">Asanoa ferruginea</name>
    <dbReference type="NCBI Taxonomy" id="53367"/>
    <lineage>
        <taxon>Bacteria</taxon>
        <taxon>Bacillati</taxon>
        <taxon>Actinomycetota</taxon>
        <taxon>Actinomycetes</taxon>
        <taxon>Micromonosporales</taxon>
        <taxon>Micromonosporaceae</taxon>
        <taxon>Asanoa</taxon>
    </lineage>
</organism>
<keyword evidence="2" id="KW-0255">Endonuclease</keyword>
<dbReference type="Proteomes" id="UP000256913">
    <property type="component" value="Unassembled WGS sequence"/>
</dbReference>
<dbReference type="InterPro" id="IPR011335">
    <property type="entry name" value="Restrct_endonuc-II-like"/>
</dbReference>
<proteinExistence type="predicted"/>
<evidence type="ECO:0000313" key="2">
    <source>
        <dbReference type="EMBL" id="REF96050.1"/>
    </source>
</evidence>
<keyword evidence="2" id="KW-0378">Hydrolase</keyword>
<dbReference type="PANTHER" id="PTHR35400:SF3">
    <property type="entry name" value="SLL1072 PROTEIN"/>
    <property type="match status" value="1"/>
</dbReference>
<dbReference type="InterPro" id="IPR012296">
    <property type="entry name" value="Nuclease_put_TT1808"/>
</dbReference>
<keyword evidence="3" id="KW-1185">Reference proteome</keyword>
<accession>A0A3D9ZQW3</accession>
<reference evidence="2 3" key="1">
    <citation type="submission" date="2018-08" db="EMBL/GenBank/DDBJ databases">
        <title>Sequencing the genomes of 1000 actinobacteria strains.</title>
        <authorList>
            <person name="Klenk H.-P."/>
        </authorList>
    </citation>
    <scope>NUCLEOTIDE SEQUENCE [LARGE SCALE GENOMIC DNA]</scope>
    <source>
        <strain evidence="2 3">DSM 44099</strain>
    </source>
</reference>
<dbReference type="SUPFAM" id="SSF52980">
    <property type="entry name" value="Restriction endonuclease-like"/>
    <property type="match status" value="1"/>
</dbReference>
<name>A0A3D9ZQW3_9ACTN</name>
<comment type="caution">
    <text evidence="2">The sequence shown here is derived from an EMBL/GenBank/DDBJ whole genome shotgun (WGS) entry which is preliminary data.</text>
</comment>
<dbReference type="Pfam" id="PF05685">
    <property type="entry name" value="Uma2"/>
    <property type="match status" value="1"/>
</dbReference>
<dbReference type="CDD" id="cd06260">
    <property type="entry name" value="DUF820-like"/>
    <property type="match status" value="1"/>
</dbReference>
<protein>
    <submittedName>
        <fullName evidence="2">Uma2 family endonuclease</fullName>
    </submittedName>
</protein>
<dbReference type="InterPro" id="IPR008538">
    <property type="entry name" value="Uma2"/>
</dbReference>
<evidence type="ECO:0000313" key="3">
    <source>
        <dbReference type="Proteomes" id="UP000256913"/>
    </source>
</evidence>